<name>A0ABV2BU49_9GAMM</name>
<organism evidence="1 2">
    <name type="scientific">Aliikangiella maris</name>
    <dbReference type="NCBI Taxonomy" id="3162458"/>
    <lineage>
        <taxon>Bacteria</taxon>
        <taxon>Pseudomonadati</taxon>
        <taxon>Pseudomonadota</taxon>
        <taxon>Gammaproteobacteria</taxon>
        <taxon>Oceanospirillales</taxon>
        <taxon>Pleioneaceae</taxon>
        <taxon>Aliikangiella</taxon>
    </lineage>
</organism>
<evidence type="ECO:0000313" key="2">
    <source>
        <dbReference type="Proteomes" id="UP001548189"/>
    </source>
</evidence>
<comment type="caution">
    <text evidence="1">The sequence shown here is derived from an EMBL/GenBank/DDBJ whole genome shotgun (WGS) entry which is preliminary data.</text>
</comment>
<dbReference type="Proteomes" id="UP001548189">
    <property type="component" value="Unassembled WGS sequence"/>
</dbReference>
<accession>A0ABV2BU49</accession>
<sequence>MADNAEFLPITADKTLKVVVISQQEQKEKDYLLPSQAVNDLSQITGTSIKADANFYTYTFDKETTPYFWGVIESDLISKANGKYLYRCKMKNCGKAMLSYINNLFKEPSSFLPLAAFETVKIFSVNQSDKHVVYALHVTYLKAGITHLNAVYFKI</sequence>
<evidence type="ECO:0000313" key="1">
    <source>
        <dbReference type="EMBL" id="MET1255439.1"/>
    </source>
</evidence>
<reference evidence="1 2" key="1">
    <citation type="submission" date="2024-06" db="EMBL/GenBank/DDBJ databases">
        <authorList>
            <person name="Li F."/>
        </authorList>
    </citation>
    <scope>NUCLEOTIDE SEQUENCE [LARGE SCALE GENOMIC DNA]</scope>
    <source>
        <strain evidence="1 2">GXAS 311</strain>
    </source>
</reference>
<protein>
    <submittedName>
        <fullName evidence="1">Uncharacterized protein</fullName>
    </submittedName>
</protein>
<keyword evidence="2" id="KW-1185">Reference proteome</keyword>
<gene>
    <name evidence="1" type="ORF">ABVT43_09905</name>
</gene>
<proteinExistence type="predicted"/>
<dbReference type="EMBL" id="JBEVCJ010000010">
    <property type="protein sequence ID" value="MET1255439.1"/>
    <property type="molecule type" value="Genomic_DNA"/>
</dbReference>